<keyword evidence="2" id="KW-1185">Reference proteome</keyword>
<dbReference type="Proteomes" id="UP001596137">
    <property type="component" value="Unassembled WGS sequence"/>
</dbReference>
<evidence type="ECO:0000313" key="2">
    <source>
        <dbReference type="Proteomes" id="UP001596137"/>
    </source>
</evidence>
<comment type="caution">
    <text evidence="1">The sequence shown here is derived from an EMBL/GenBank/DDBJ whole genome shotgun (WGS) entry which is preliminary data.</text>
</comment>
<organism evidence="1 2">
    <name type="scientific">Sphaerisporangium aureirubrum</name>
    <dbReference type="NCBI Taxonomy" id="1544736"/>
    <lineage>
        <taxon>Bacteria</taxon>
        <taxon>Bacillati</taxon>
        <taxon>Actinomycetota</taxon>
        <taxon>Actinomycetes</taxon>
        <taxon>Streptosporangiales</taxon>
        <taxon>Streptosporangiaceae</taxon>
        <taxon>Sphaerisporangium</taxon>
    </lineage>
</organism>
<reference evidence="2" key="1">
    <citation type="journal article" date="2019" name="Int. J. Syst. Evol. Microbiol.">
        <title>The Global Catalogue of Microorganisms (GCM) 10K type strain sequencing project: providing services to taxonomists for standard genome sequencing and annotation.</title>
        <authorList>
            <consortium name="The Broad Institute Genomics Platform"/>
            <consortium name="The Broad Institute Genome Sequencing Center for Infectious Disease"/>
            <person name="Wu L."/>
            <person name="Ma J."/>
        </authorList>
    </citation>
    <scope>NUCLEOTIDE SEQUENCE [LARGE SCALE GENOMIC DNA]</scope>
    <source>
        <strain evidence="2">JCM 30346</strain>
    </source>
</reference>
<gene>
    <name evidence="1" type="ORF">ACFP1K_35580</name>
</gene>
<dbReference type="EMBL" id="JBHSRF010000091">
    <property type="protein sequence ID" value="MFC6086538.1"/>
    <property type="molecule type" value="Genomic_DNA"/>
</dbReference>
<evidence type="ECO:0000313" key="1">
    <source>
        <dbReference type="EMBL" id="MFC6086538.1"/>
    </source>
</evidence>
<sequence length="52" mass="5838">MAELTCGDYARGCPDEDRKPMVMGTAEEPDLGRMRIILDFLAIEGYCRLWGA</sequence>
<accession>A0ABW1NUE6</accession>
<proteinExistence type="predicted"/>
<name>A0ABW1NUE6_9ACTN</name>
<dbReference type="RefSeq" id="WP_380761831.1">
    <property type="nucleotide sequence ID" value="NZ_JBHSRF010000091.1"/>
</dbReference>
<protein>
    <submittedName>
        <fullName evidence="1">Uncharacterized protein</fullName>
    </submittedName>
</protein>